<protein>
    <submittedName>
        <fullName evidence="3">Uncharacterized protein</fullName>
    </submittedName>
</protein>
<dbReference type="Proteomes" id="UP000230002">
    <property type="component" value="Unassembled WGS sequence"/>
</dbReference>
<sequence length="249" mass="25793">MILLIRLLSFVSLCVTSSLADSQGVSRLIHARSTAGTAVVSPPAKADPVLLAPTASVCDQKTGFINVTSTTINGFLAAKLNSVGEYATVVPNPALGALHVSFQVCEGGQAGNTTFDIKALNAAHPDIPYLGAVNGPLSPQANNGPLSMLNSMELLSTEQGTAFASGNESWTATPDLHLPVPRGPAADVKSSRPLNISAPTETNIWTTDPRAQPMPLCISKSDIAWGDPELPCRPGEASQDVQGSQEAPS</sequence>
<gene>
    <name evidence="3" type="ORF">GSI_03164</name>
</gene>
<feature type="signal peptide" evidence="2">
    <location>
        <begin position="1"/>
        <end position="20"/>
    </location>
</feature>
<accession>A0A2G8SKU4</accession>
<dbReference type="AlphaFoldDB" id="A0A2G8SKU4"/>
<evidence type="ECO:0000256" key="2">
    <source>
        <dbReference type="SAM" id="SignalP"/>
    </source>
</evidence>
<feature type="chain" id="PRO_5013849640" evidence="2">
    <location>
        <begin position="21"/>
        <end position="249"/>
    </location>
</feature>
<evidence type="ECO:0000313" key="4">
    <source>
        <dbReference type="Proteomes" id="UP000230002"/>
    </source>
</evidence>
<name>A0A2G8SKU4_9APHY</name>
<reference evidence="3 4" key="1">
    <citation type="journal article" date="2015" name="Sci. Rep.">
        <title>Chromosome-level genome map provides insights into diverse defense mechanisms in the medicinal fungus Ganoderma sinense.</title>
        <authorList>
            <person name="Zhu Y."/>
            <person name="Xu J."/>
            <person name="Sun C."/>
            <person name="Zhou S."/>
            <person name="Xu H."/>
            <person name="Nelson D.R."/>
            <person name="Qian J."/>
            <person name="Song J."/>
            <person name="Luo H."/>
            <person name="Xiang L."/>
            <person name="Li Y."/>
            <person name="Xu Z."/>
            <person name="Ji A."/>
            <person name="Wang L."/>
            <person name="Lu S."/>
            <person name="Hayward A."/>
            <person name="Sun W."/>
            <person name="Li X."/>
            <person name="Schwartz D.C."/>
            <person name="Wang Y."/>
            <person name="Chen S."/>
        </authorList>
    </citation>
    <scope>NUCLEOTIDE SEQUENCE [LARGE SCALE GENOMIC DNA]</scope>
    <source>
        <strain evidence="3 4">ZZ0214-1</strain>
    </source>
</reference>
<organism evidence="3 4">
    <name type="scientific">Ganoderma sinense ZZ0214-1</name>
    <dbReference type="NCBI Taxonomy" id="1077348"/>
    <lineage>
        <taxon>Eukaryota</taxon>
        <taxon>Fungi</taxon>
        <taxon>Dikarya</taxon>
        <taxon>Basidiomycota</taxon>
        <taxon>Agaricomycotina</taxon>
        <taxon>Agaricomycetes</taxon>
        <taxon>Polyporales</taxon>
        <taxon>Polyporaceae</taxon>
        <taxon>Ganoderma</taxon>
    </lineage>
</organism>
<dbReference type="EMBL" id="AYKW01000005">
    <property type="protein sequence ID" value="PIL34389.1"/>
    <property type="molecule type" value="Genomic_DNA"/>
</dbReference>
<comment type="caution">
    <text evidence="3">The sequence shown here is derived from an EMBL/GenBank/DDBJ whole genome shotgun (WGS) entry which is preliminary data.</text>
</comment>
<evidence type="ECO:0000256" key="1">
    <source>
        <dbReference type="SAM" id="MobiDB-lite"/>
    </source>
</evidence>
<feature type="compositionally biased region" description="Polar residues" evidence="1">
    <location>
        <begin position="239"/>
        <end position="249"/>
    </location>
</feature>
<keyword evidence="2" id="KW-0732">Signal</keyword>
<feature type="region of interest" description="Disordered" evidence="1">
    <location>
        <begin position="222"/>
        <end position="249"/>
    </location>
</feature>
<evidence type="ECO:0000313" key="3">
    <source>
        <dbReference type="EMBL" id="PIL34389.1"/>
    </source>
</evidence>
<proteinExistence type="predicted"/>
<keyword evidence="4" id="KW-1185">Reference proteome</keyword>